<keyword evidence="4" id="KW-0802">TPR repeat</keyword>
<dbReference type="EMBL" id="JACVHF010000027">
    <property type="protein sequence ID" value="MBC9786172.1"/>
    <property type="molecule type" value="Genomic_DNA"/>
</dbReference>
<dbReference type="SUPFAM" id="SSF48452">
    <property type="entry name" value="TPR-like"/>
    <property type="match status" value="1"/>
</dbReference>
<protein>
    <submittedName>
        <fullName evidence="5">Tetratricopeptide repeat protein</fullName>
    </submittedName>
</protein>
<keyword evidence="6" id="KW-1185">Reference proteome</keyword>
<dbReference type="InterPro" id="IPR002151">
    <property type="entry name" value="Kinesin_light"/>
</dbReference>
<name>A0ABR7T7T7_HELCL</name>
<dbReference type="Proteomes" id="UP000617402">
    <property type="component" value="Unassembled WGS sequence"/>
</dbReference>
<evidence type="ECO:0000313" key="6">
    <source>
        <dbReference type="Proteomes" id="UP000617402"/>
    </source>
</evidence>
<evidence type="ECO:0000256" key="4">
    <source>
        <dbReference type="ARBA" id="ARBA00022803"/>
    </source>
</evidence>
<keyword evidence="3" id="KW-0677">Repeat</keyword>
<dbReference type="PANTHER" id="PTHR45783:SF3">
    <property type="entry name" value="KINESIN LIGHT CHAIN"/>
    <property type="match status" value="1"/>
</dbReference>
<keyword evidence="2" id="KW-0963">Cytoplasm</keyword>
<organism evidence="5 6">
    <name type="scientific">Heliobacterium chlorum</name>
    <dbReference type="NCBI Taxonomy" id="2698"/>
    <lineage>
        <taxon>Bacteria</taxon>
        <taxon>Bacillati</taxon>
        <taxon>Bacillota</taxon>
        <taxon>Clostridia</taxon>
        <taxon>Eubacteriales</taxon>
        <taxon>Heliobacteriaceae</taxon>
        <taxon>Heliobacterium</taxon>
    </lineage>
</organism>
<evidence type="ECO:0000256" key="3">
    <source>
        <dbReference type="ARBA" id="ARBA00022737"/>
    </source>
</evidence>
<comment type="subcellular location">
    <subcellularLocation>
        <location evidence="1">Cytoplasm</location>
    </subcellularLocation>
</comment>
<dbReference type="Gene3D" id="1.25.40.10">
    <property type="entry name" value="Tetratricopeptide repeat domain"/>
    <property type="match status" value="1"/>
</dbReference>
<reference evidence="5 6" key="1">
    <citation type="submission" date="2020-07" db="EMBL/GenBank/DDBJ databases">
        <title>Draft whole-genome sequence of Heliobacterium chlorum DSM 3682, type strain.</title>
        <authorList>
            <person name="Kyndt J.A."/>
            <person name="Meyer T.E."/>
            <person name="Imhoff J.F."/>
        </authorList>
    </citation>
    <scope>NUCLEOTIDE SEQUENCE [LARGE SCALE GENOMIC DNA]</scope>
    <source>
        <strain evidence="5 6">DSM 3682</strain>
    </source>
</reference>
<dbReference type="InterPro" id="IPR011990">
    <property type="entry name" value="TPR-like_helical_dom_sf"/>
</dbReference>
<evidence type="ECO:0000256" key="2">
    <source>
        <dbReference type="ARBA" id="ARBA00022490"/>
    </source>
</evidence>
<dbReference type="Pfam" id="PF13424">
    <property type="entry name" value="TPR_12"/>
    <property type="match status" value="1"/>
</dbReference>
<dbReference type="PANTHER" id="PTHR45783">
    <property type="entry name" value="KINESIN LIGHT CHAIN"/>
    <property type="match status" value="1"/>
</dbReference>
<accession>A0ABR7T7T7</accession>
<comment type="caution">
    <text evidence="5">The sequence shown here is derived from an EMBL/GenBank/DDBJ whole genome shotgun (WGS) entry which is preliminary data.</text>
</comment>
<gene>
    <name evidence="5" type="ORF">H1S01_17035</name>
</gene>
<sequence>MVLKALGDLAGAKACLERALKIDETVYGPGHPNVARDITNLSLVLKILGELDGAKACYKQSLTTLEKVLPEDHPPILRTL</sequence>
<evidence type="ECO:0000313" key="5">
    <source>
        <dbReference type="EMBL" id="MBC9786172.1"/>
    </source>
</evidence>
<proteinExistence type="predicted"/>
<evidence type="ECO:0000256" key="1">
    <source>
        <dbReference type="ARBA" id="ARBA00004496"/>
    </source>
</evidence>